<dbReference type="InterPro" id="IPR036865">
    <property type="entry name" value="CRAL-TRIO_dom_sf"/>
</dbReference>
<gene>
    <name evidence="3" type="ORF">MCOR_6953</name>
</gene>
<evidence type="ECO:0000256" key="1">
    <source>
        <dbReference type="SAM" id="MobiDB-lite"/>
    </source>
</evidence>
<organism evidence="3 4">
    <name type="scientific">Mytilus coruscus</name>
    <name type="common">Sea mussel</name>
    <dbReference type="NCBI Taxonomy" id="42192"/>
    <lineage>
        <taxon>Eukaryota</taxon>
        <taxon>Metazoa</taxon>
        <taxon>Spiralia</taxon>
        <taxon>Lophotrochozoa</taxon>
        <taxon>Mollusca</taxon>
        <taxon>Bivalvia</taxon>
        <taxon>Autobranchia</taxon>
        <taxon>Pteriomorphia</taxon>
        <taxon>Mytilida</taxon>
        <taxon>Mytiloidea</taxon>
        <taxon>Mytilidae</taxon>
        <taxon>Mytilinae</taxon>
        <taxon>Mytilus</taxon>
    </lineage>
</organism>
<evidence type="ECO:0000313" key="3">
    <source>
        <dbReference type="EMBL" id="CAC5366816.1"/>
    </source>
</evidence>
<dbReference type="Gene3D" id="3.40.525.10">
    <property type="entry name" value="CRAL-TRIO lipid binding domain"/>
    <property type="match status" value="1"/>
</dbReference>
<dbReference type="EMBL" id="CACVKT020001346">
    <property type="protein sequence ID" value="CAC5366816.1"/>
    <property type="molecule type" value="Genomic_DNA"/>
</dbReference>
<dbReference type="PANTHER" id="PTHR10174:SF208">
    <property type="entry name" value="CRAL-TRIO DOMAIN-CONTAINING PROTEIN DDB_G0278031"/>
    <property type="match status" value="1"/>
</dbReference>
<accession>A0A6J8AFK9</accession>
<evidence type="ECO:0000259" key="2">
    <source>
        <dbReference type="PROSITE" id="PS50191"/>
    </source>
</evidence>
<dbReference type="AlphaFoldDB" id="A0A6J8AFK9"/>
<name>A0A6J8AFK9_MYTCO</name>
<dbReference type="InterPro" id="IPR001251">
    <property type="entry name" value="CRAL-TRIO_dom"/>
</dbReference>
<evidence type="ECO:0000313" key="4">
    <source>
        <dbReference type="Proteomes" id="UP000507470"/>
    </source>
</evidence>
<dbReference type="SMART" id="SM00516">
    <property type="entry name" value="SEC14"/>
    <property type="match status" value="1"/>
</dbReference>
<sequence>MSDVTIDTITISDNGTHNQTSDDAQILTSEELILSVLRGEIPAVTDDNGFLTVEIENITVDNPSLSSSIEDIFSLPAPQVSSYKSGSKRKITSEMKKILTNDEILFKKDDKCIHPVLCKDCFPARFGAVHFVNQPWYIEAMFKLLKPFLKEKSRDRIHMHGINLGTLHNYIHKEVLPAELGGTLPPYNNLIWAKELIGDESFSFGDKQIYWPDYCFSSKNRSESLPSELYTKAEYEEEEVSRDIDDIIKNKPKLTSSKSLGNARAHLDEEFFLIE</sequence>
<dbReference type="PROSITE" id="PS50191">
    <property type="entry name" value="CRAL_TRIO"/>
    <property type="match status" value="1"/>
</dbReference>
<feature type="domain" description="CRAL-TRIO" evidence="2">
    <location>
        <begin position="116"/>
        <end position="188"/>
    </location>
</feature>
<dbReference type="CDD" id="cd00170">
    <property type="entry name" value="SEC14"/>
    <property type="match status" value="1"/>
</dbReference>
<dbReference type="PRINTS" id="PR00180">
    <property type="entry name" value="CRETINALDHBP"/>
</dbReference>
<dbReference type="SUPFAM" id="SSF52087">
    <property type="entry name" value="CRAL/TRIO domain"/>
    <property type="match status" value="1"/>
</dbReference>
<dbReference type="PANTHER" id="PTHR10174">
    <property type="entry name" value="ALPHA-TOCOPHEROL TRANSFER PROTEIN-RELATED"/>
    <property type="match status" value="1"/>
</dbReference>
<dbReference type="GO" id="GO:1902936">
    <property type="term" value="F:phosphatidylinositol bisphosphate binding"/>
    <property type="evidence" value="ECO:0007669"/>
    <property type="project" value="TreeGrafter"/>
</dbReference>
<dbReference type="GO" id="GO:0016020">
    <property type="term" value="C:membrane"/>
    <property type="evidence" value="ECO:0007669"/>
    <property type="project" value="TreeGrafter"/>
</dbReference>
<feature type="region of interest" description="Disordered" evidence="1">
    <location>
        <begin position="1"/>
        <end position="21"/>
    </location>
</feature>
<dbReference type="Pfam" id="PF00650">
    <property type="entry name" value="CRAL_TRIO"/>
    <property type="match status" value="1"/>
</dbReference>
<dbReference type="Proteomes" id="UP000507470">
    <property type="component" value="Unassembled WGS sequence"/>
</dbReference>
<keyword evidence="4" id="KW-1185">Reference proteome</keyword>
<proteinExistence type="predicted"/>
<protein>
    <submittedName>
        <fullName evidence="3">Clavesin-2,Clavesin-1</fullName>
    </submittedName>
</protein>
<reference evidence="3 4" key="1">
    <citation type="submission" date="2020-06" db="EMBL/GenBank/DDBJ databases">
        <authorList>
            <person name="Li R."/>
            <person name="Bekaert M."/>
        </authorList>
    </citation>
    <scope>NUCLEOTIDE SEQUENCE [LARGE SCALE GENOMIC DNA]</scope>
    <source>
        <strain evidence="4">wild</strain>
    </source>
</reference>
<dbReference type="OrthoDB" id="7837562at2759"/>